<dbReference type="EMBL" id="CAAALY010022199">
    <property type="protein sequence ID" value="VEL14746.1"/>
    <property type="molecule type" value="Genomic_DNA"/>
</dbReference>
<proteinExistence type="predicted"/>
<feature type="region of interest" description="Disordered" evidence="1">
    <location>
        <begin position="86"/>
        <end position="109"/>
    </location>
</feature>
<protein>
    <submittedName>
        <fullName evidence="2">Uncharacterized protein</fullName>
    </submittedName>
</protein>
<evidence type="ECO:0000313" key="3">
    <source>
        <dbReference type="Proteomes" id="UP000784294"/>
    </source>
</evidence>
<gene>
    <name evidence="2" type="ORF">PXEA_LOCUS8186</name>
</gene>
<keyword evidence="3" id="KW-1185">Reference proteome</keyword>
<comment type="caution">
    <text evidence="2">The sequence shown here is derived from an EMBL/GenBank/DDBJ whole genome shotgun (WGS) entry which is preliminary data.</text>
</comment>
<dbReference type="AlphaFoldDB" id="A0A448WLE7"/>
<feature type="compositionally biased region" description="Low complexity" evidence="1">
    <location>
        <begin position="12"/>
        <end position="23"/>
    </location>
</feature>
<sequence length="324" mass="32341">DPIHPPPKSANSPRSISSTTTTPNFSSCHSDSAAPAGNSQPASNRNLSIHVCPSVSFSSSAPFISVTSSANTNNFSDINCMNDDENVNNISKNASDSNNSSSKKSDNHNNSICGPADIIPGLYADPFAGVAAAAAAMAAMNQFHQMPGNRPNHLPGGLSLPLGLPGQFGLPIPDVGPKNGVPVPDGDTLAFTHPPSSSSNCLNPSPASSPIYSSSNLTNSAPFFASSAVNNGQPGVDAFTSMGLTSSARLTADLMISLAGYVSPTIGPASGLGLEIGGLKLGGSLPIGCVAGSGLMGSGGTPLLGSVPVPGHCSPITSLLPPGQ</sequence>
<evidence type="ECO:0000313" key="2">
    <source>
        <dbReference type="EMBL" id="VEL14746.1"/>
    </source>
</evidence>
<feature type="region of interest" description="Disordered" evidence="1">
    <location>
        <begin position="1"/>
        <end position="42"/>
    </location>
</feature>
<feature type="compositionally biased region" description="Low complexity" evidence="1">
    <location>
        <begin position="88"/>
        <end position="109"/>
    </location>
</feature>
<evidence type="ECO:0000256" key="1">
    <source>
        <dbReference type="SAM" id="MobiDB-lite"/>
    </source>
</evidence>
<organism evidence="2 3">
    <name type="scientific">Protopolystoma xenopodis</name>
    <dbReference type="NCBI Taxonomy" id="117903"/>
    <lineage>
        <taxon>Eukaryota</taxon>
        <taxon>Metazoa</taxon>
        <taxon>Spiralia</taxon>
        <taxon>Lophotrochozoa</taxon>
        <taxon>Platyhelminthes</taxon>
        <taxon>Monogenea</taxon>
        <taxon>Polyopisthocotylea</taxon>
        <taxon>Polystomatidea</taxon>
        <taxon>Polystomatidae</taxon>
        <taxon>Protopolystoma</taxon>
    </lineage>
</organism>
<accession>A0A448WLE7</accession>
<dbReference type="Proteomes" id="UP000784294">
    <property type="component" value="Unassembled WGS sequence"/>
</dbReference>
<reference evidence="2" key="1">
    <citation type="submission" date="2018-11" db="EMBL/GenBank/DDBJ databases">
        <authorList>
            <consortium name="Pathogen Informatics"/>
        </authorList>
    </citation>
    <scope>NUCLEOTIDE SEQUENCE</scope>
</reference>
<feature type="non-terminal residue" evidence="2">
    <location>
        <position position="1"/>
    </location>
</feature>
<name>A0A448WLE7_9PLAT</name>